<evidence type="ECO:0000259" key="1">
    <source>
        <dbReference type="PROSITE" id="PS50076"/>
    </source>
</evidence>
<dbReference type="PRINTS" id="PR00625">
    <property type="entry name" value="JDOMAIN"/>
</dbReference>
<evidence type="ECO:0000313" key="3">
    <source>
        <dbReference type="Proteomes" id="UP000031056"/>
    </source>
</evidence>
<dbReference type="Proteomes" id="UP000031056">
    <property type="component" value="Unassembled WGS sequence"/>
</dbReference>
<dbReference type="SMART" id="SM00271">
    <property type="entry name" value="DnaJ"/>
    <property type="match status" value="1"/>
</dbReference>
<dbReference type="PANTHER" id="PTHR43908:SF3">
    <property type="entry name" value="AT29763P-RELATED"/>
    <property type="match status" value="1"/>
</dbReference>
<gene>
    <name evidence="2" type="ORF">M896_051030</name>
</gene>
<evidence type="ECO:0000313" key="2">
    <source>
        <dbReference type="EMBL" id="KHN69695.1"/>
    </source>
</evidence>
<dbReference type="RefSeq" id="XP_014563737.1">
    <property type="nucleotide sequence ID" value="XM_014708251.1"/>
</dbReference>
<keyword evidence="3" id="KW-1185">Reference proteome</keyword>
<protein>
    <submittedName>
        <fullName evidence="2">DnaJ-like protein</fullName>
    </submittedName>
</protein>
<dbReference type="InterPro" id="IPR051100">
    <property type="entry name" value="DnaJ_subfamily_B/C"/>
</dbReference>
<comment type="caution">
    <text evidence="2">The sequence shown here is derived from an EMBL/GenBank/DDBJ whole genome shotgun (WGS) entry which is preliminary data.</text>
</comment>
<dbReference type="GO" id="GO:0005789">
    <property type="term" value="C:endoplasmic reticulum membrane"/>
    <property type="evidence" value="ECO:0007669"/>
    <property type="project" value="TreeGrafter"/>
</dbReference>
<dbReference type="Pfam" id="PF00226">
    <property type="entry name" value="DnaJ"/>
    <property type="match status" value="1"/>
</dbReference>
<name>A0A0B2UL38_9MICR</name>
<dbReference type="PROSITE" id="PS50076">
    <property type="entry name" value="DNAJ_2"/>
    <property type="match status" value="1"/>
</dbReference>
<feature type="domain" description="J" evidence="1">
    <location>
        <begin position="62"/>
        <end position="126"/>
    </location>
</feature>
<dbReference type="GO" id="GO:0071218">
    <property type="term" value="P:cellular response to misfolded protein"/>
    <property type="evidence" value="ECO:0007669"/>
    <property type="project" value="TreeGrafter"/>
</dbReference>
<proteinExistence type="predicted"/>
<dbReference type="SUPFAM" id="SSF46565">
    <property type="entry name" value="Chaperone J-domain"/>
    <property type="match status" value="1"/>
</dbReference>
<dbReference type="Gene3D" id="1.10.287.110">
    <property type="entry name" value="DnaJ domain"/>
    <property type="match status" value="1"/>
</dbReference>
<dbReference type="FunCoup" id="A0A0B2UL38">
    <property type="interactions" value="11"/>
</dbReference>
<reference evidence="2 3" key="1">
    <citation type="journal article" date="2014" name="MBio">
        <title>The Ordospora colligata genome; evolution of extreme reduction in microsporidia and host-to-parasite horizontal gene transfer.</title>
        <authorList>
            <person name="Pombert J.-F."/>
            <person name="Haag K.L."/>
            <person name="Beidas S."/>
            <person name="Ebert D."/>
            <person name="Keeling P.J."/>
        </authorList>
    </citation>
    <scope>NUCLEOTIDE SEQUENCE [LARGE SCALE GENOMIC DNA]</scope>
    <source>
        <strain evidence="2 3">OC4</strain>
    </source>
</reference>
<dbReference type="STRING" id="1354746.A0A0B2UL38"/>
<organism evidence="2 3">
    <name type="scientific">Ordospora colligata OC4</name>
    <dbReference type="NCBI Taxonomy" id="1354746"/>
    <lineage>
        <taxon>Eukaryota</taxon>
        <taxon>Fungi</taxon>
        <taxon>Fungi incertae sedis</taxon>
        <taxon>Microsporidia</taxon>
        <taxon>Ordosporidae</taxon>
        <taxon>Ordospora</taxon>
    </lineage>
</organism>
<dbReference type="GO" id="GO:0030544">
    <property type="term" value="F:Hsp70 protein binding"/>
    <property type="evidence" value="ECO:0007669"/>
    <property type="project" value="TreeGrafter"/>
</dbReference>
<dbReference type="CDD" id="cd06257">
    <property type="entry name" value="DnaJ"/>
    <property type="match status" value="1"/>
</dbReference>
<dbReference type="GeneID" id="26261756"/>
<dbReference type="AlphaFoldDB" id="A0A0B2UL38"/>
<dbReference type="OrthoDB" id="2190572at2759"/>
<dbReference type="VEuPathDB" id="MicrosporidiaDB:M896_051030"/>
<dbReference type="EMBL" id="JOKQ01000005">
    <property type="protein sequence ID" value="KHN69695.1"/>
    <property type="molecule type" value="Genomic_DNA"/>
</dbReference>
<dbReference type="HOGENOM" id="CLU_107282_0_0_1"/>
<dbReference type="InterPro" id="IPR001623">
    <property type="entry name" value="DnaJ_domain"/>
</dbReference>
<dbReference type="PANTHER" id="PTHR43908">
    <property type="entry name" value="AT29763P-RELATED"/>
    <property type="match status" value="1"/>
</dbReference>
<dbReference type="InterPro" id="IPR036869">
    <property type="entry name" value="J_dom_sf"/>
</dbReference>
<dbReference type="InParanoid" id="A0A0B2UL38"/>
<sequence length="216" mass="25421">MPYSDAAKSCFDNKDYQGYFENTKKQYERTHSADDKCEMDKAQRTLALHKEIQELIRRKNSDYYTILGVQKSASQDEIRRAFNALVMKFHPDRTKMSESNDVTAIIQKAYTTLSNPEKRKAYDNKQTSHSAFSHTTFRHNHPEDIMSNIFFSAFNQHAQRSTIFYSTQDLYQHLYSNMNRRYTRGYRAPNMQSQEPTDPKVIVAMVLIILLFIMLQ</sequence>
<accession>A0A0B2UL38</accession>